<reference evidence="6" key="1">
    <citation type="submission" date="2016-10" db="EMBL/GenBank/DDBJ databases">
        <authorList>
            <person name="Varghese N."/>
            <person name="Submissions S."/>
        </authorList>
    </citation>
    <scope>NUCLEOTIDE SEQUENCE [LARGE SCALE GENOMIC DNA]</scope>
    <source>
        <strain evidence="6">DC30,IBRC 10041,KCTC 4046</strain>
    </source>
</reference>
<dbReference type="GeneID" id="43840369"/>
<dbReference type="Gene3D" id="3.30.30.170">
    <property type="match status" value="1"/>
</dbReference>
<sequence length="134" mass="14977">MEYDDKLDRAIEETPDIQREEGRFEVPDPEVREEGHATVFENFQDVVDRLDREPDHVLQFLQGELGTSAGIDERGRARLTGDFRADRIAEAIDDYTETFVTCPECGLPDTRLVTEEGATLVACDACGARSPTGE</sequence>
<dbReference type="GO" id="GO:0003743">
    <property type="term" value="F:translation initiation factor activity"/>
    <property type="evidence" value="ECO:0007669"/>
    <property type="project" value="UniProtKB-KW"/>
</dbReference>
<organism evidence="5 6">
    <name type="scientific">Halopenitus persicus</name>
    <dbReference type="NCBI Taxonomy" id="1048396"/>
    <lineage>
        <taxon>Archaea</taxon>
        <taxon>Methanobacteriati</taxon>
        <taxon>Methanobacteriota</taxon>
        <taxon>Stenosarchaea group</taxon>
        <taxon>Halobacteria</taxon>
        <taxon>Halobacteriales</taxon>
        <taxon>Haloferacaceae</taxon>
        <taxon>Halopenitus</taxon>
    </lineage>
</organism>
<dbReference type="Pfam" id="PF01873">
    <property type="entry name" value="eIF-5_eIF-2B"/>
    <property type="match status" value="1"/>
</dbReference>
<evidence type="ECO:0000256" key="2">
    <source>
        <dbReference type="ARBA" id="ARBA00022540"/>
    </source>
</evidence>
<dbReference type="OrthoDB" id="38099at2157"/>
<dbReference type="RefSeq" id="WP_021074297.1">
    <property type="nucleotide sequence ID" value="NZ_FNPC01000005.1"/>
</dbReference>
<accession>A0A1H3K6T3</accession>
<proteinExistence type="inferred from homology"/>
<dbReference type="InterPro" id="IPR045196">
    <property type="entry name" value="IF2/IF5"/>
</dbReference>
<keyword evidence="2 5" id="KW-0396">Initiation factor</keyword>
<feature type="domain" description="Translation initiation factor IF2/IF5" evidence="4">
    <location>
        <begin position="21"/>
        <end position="129"/>
    </location>
</feature>
<dbReference type="AlphaFoldDB" id="A0A1H3K6T3"/>
<dbReference type="NCBIfam" id="NF003067">
    <property type="entry name" value="PRK03988.1"/>
    <property type="match status" value="1"/>
</dbReference>
<dbReference type="SUPFAM" id="SSF75689">
    <property type="entry name" value="Zinc-binding domain of translation initiation factor 2 beta"/>
    <property type="match status" value="1"/>
</dbReference>
<dbReference type="SMART" id="SM00653">
    <property type="entry name" value="eIF2B_5"/>
    <property type="match status" value="1"/>
</dbReference>
<dbReference type="InterPro" id="IPR016189">
    <property type="entry name" value="Transl_init_fac_IF2/IF5_N"/>
</dbReference>
<dbReference type="InterPro" id="IPR002735">
    <property type="entry name" value="Transl_init_fac_IF2/IF5_dom"/>
</dbReference>
<evidence type="ECO:0000256" key="3">
    <source>
        <dbReference type="ARBA" id="ARBA00022917"/>
    </source>
</evidence>
<dbReference type="EMBL" id="FNPC01000005">
    <property type="protein sequence ID" value="SDY47214.1"/>
    <property type="molecule type" value="Genomic_DNA"/>
</dbReference>
<dbReference type="Proteomes" id="UP000199079">
    <property type="component" value="Unassembled WGS sequence"/>
</dbReference>
<evidence type="ECO:0000313" key="6">
    <source>
        <dbReference type="Proteomes" id="UP000199079"/>
    </source>
</evidence>
<dbReference type="InterPro" id="IPR016190">
    <property type="entry name" value="Transl_init_fac_IF2/IF5_Zn-bd"/>
</dbReference>
<dbReference type="PANTHER" id="PTHR23001:SF3">
    <property type="entry name" value="EUKARYOTIC TRANSLATION INITIATION FACTOR 2 SUBUNIT 2"/>
    <property type="match status" value="1"/>
</dbReference>
<comment type="similarity">
    <text evidence="1">Belongs to the eIF-2-beta/eIF-5 family.</text>
</comment>
<name>A0A1H3K6T3_9EURY</name>
<keyword evidence="6" id="KW-1185">Reference proteome</keyword>
<dbReference type="PANTHER" id="PTHR23001">
    <property type="entry name" value="EUKARYOTIC TRANSLATION INITIATION FACTOR"/>
    <property type="match status" value="1"/>
</dbReference>
<gene>
    <name evidence="5" type="ORF">SAMN05216564_105257</name>
</gene>
<protein>
    <submittedName>
        <fullName evidence="5">Translation initiation factor 2 subunit beta (AeIF-2b)</fullName>
    </submittedName>
</protein>
<evidence type="ECO:0000256" key="1">
    <source>
        <dbReference type="ARBA" id="ARBA00010397"/>
    </source>
</evidence>
<keyword evidence="3" id="KW-0648">Protein biosynthesis</keyword>
<evidence type="ECO:0000313" key="5">
    <source>
        <dbReference type="EMBL" id="SDY47214.1"/>
    </source>
</evidence>
<evidence type="ECO:0000259" key="4">
    <source>
        <dbReference type="SMART" id="SM00653"/>
    </source>
</evidence>
<dbReference type="SUPFAM" id="SSF100966">
    <property type="entry name" value="Translation initiation factor 2 beta, aIF2beta, N-terminal domain"/>
    <property type="match status" value="1"/>
</dbReference>